<name>A0ABQ9P767_9PEZI</name>
<evidence type="ECO:0000313" key="3">
    <source>
        <dbReference type="Proteomes" id="UP001172684"/>
    </source>
</evidence>
<evidence type="ECO:0008006" key="4">
    <source>
        <dbReference type="Google" id="ProtNLM"/>
    </source>
</evidence>
<organism evidence="2 3">
    <name type="scientific">Coniosporium apollinis</name>
    <dbReference type="NCBI Taxonomy" id="61459"/>
    <lineage>
        <taxon>Eukaryota</taxon>
        <taxon>Fungi</taxon>
        <taxon>Dikarya</taxon>
        <taxon>Ascomycota</taxon>
        <taxon>Pezizomycotina</taxon>
        <taxon>Dothideomycetes</taxon>
        <taxon>Dothideomycetes incertae sedis</taxon>
        <taxon>Coniosporium</taxon>
    </lineage>
</organism>
<evidence type="ECO:0000313" key="2">
    <source>
        <dbReference type="EMBL" id="KAJ9669806.1"/>
    </source>
</evidence>
<proteinExistence type="predicted"/>
<feature type="region of interest" description="Disordered" evidence="1">
    <location>
        <begin position="1"/>
        <end position="41"/>
    </location>
</feature>
<dbReference type="EMBL" id="JAPDRL010000001">
    <property type="protein sequence ID" value="KAJ9669806.1"/>
    <property type="molecule type" value="Genomic_DNA"/>
</dbReference>
<dbReference type="Proteomes" id="UP001172684">
    <property type="component" value="Unassembled WGS sequence"/>
</dbReference>
<comment type="caution">
    <text evidence="2">The sequence shown here is derived from an EMBL/GenBank/DDBJ whole genome shotgun (WGS) entry which is preliminary data.</text>
</comment>
<evidence type="ECO:0000256" key="1">
    <source>
        <dbReference type="SAM" id="MobiDB-lite"/>
    </source>
</evidence>
<gene>
    <name evidence="2" type="ORF">H2201_000192</name>
</gene>
<keyword evidence="3" id="KW-1185">Reference proteome</keyword>
<protein>
    <recommendedName>
        <fullName evidence="4">F-box domain-containing protein</fullName>
    </recommendedName>
</protein>
<accession>A0ABQ9P767</accession>
<sequence length="224" mass="25049">MSTNSPKQPVVPNPTGKRKRSLSATGLAKSSTKPTKKTKSSSDTVIASPLLRLPAELRNMIWGYAADWSDINETIAECRGQICTKQAMRDTLSTPTVLLLCRQVTAEALDVLHRKPLILEENLYHICHKNDCCGLRCFIIERTLRNVQTLVINLNDSLDMYEEDWRVLVCPGSGAFASNENVERKTIRLRLQEDCSEDAIEGFISFVCRSVRNTAITDPPKINA</sequence>
<reference evidence="2" key="1">
    <citation type="submission" date="2022-10" db="EMBL/GenBank/DDBJ databases">
        <title>Culturing micro-colonial fungi from biological soil crusts in the Mojave desert and describing Neophaeococcomyces mojavensis, and introducing the new genera and species Taxawa tesnikishii.</title>
        <authorList>
            <person name="Kurbessoian T."/>
            <person name="Stajich J.E."/>
        </authorList>
    </citation>
    <scope>NUCLEOTIDE SEQUENCE</scope>
    <source>
        <strain evidence="2">TK_1</strain>
    </source>
</reference>